<evidence type="ECO:0000256" key="2">
    <source>
        <dbReference type="SAM" id="MobiDB-lite"/>
    </source>
</evidence>
<protein>
    <recommendedName>
        <fullName evidence="5">Myb-like domain-containing protein</fullName>
    </recommendedName>
</protein>
<keyword evidence="1" id="KW-0175">Coiled coil</keyword>
<evidence type="ECO:0000313" key="3">
    <source>
        <dbReference type="EMBL" id="KAL1871922.1"/>
    </source>
</evidence>
<sequence length="225" mass="25603">MEMFKLMSMKLKSMSTASDASSAEDPTWELERQILLDEVKGLKNSFSDLEDALRQTQNESASQVQEAIDANKDQIEELRTKNSTLSRQIKEAEEREARLKDRIGVLLCGQPGPSAPASSSRPHPSEPFNDLDSSAEDDASEEDTAAQRPSQQKSDAARKARGKRQPQTRTPWSIRDVKTLINLIMKFGPYYSQLELLWKDFPNVHPRDQRQIKDKARNLKIDFLK</sequence>
<feature type="compositionally biased region" description="Acidic residues" evidence="2">
    <location>
        <begin position="133"/>
        <end position="144"/>
    </location>
</feature>
<feature type="region of interest" description="Disordered" evidence="2">
    <location>
        <begin position="106"/>
        <end position="171"/>
    </location>
</feature>
<dbReference type="EMBL" id="JAWRVE010000031">
    <property type="protein sequence ID" value="KAL1871922.1"/>
    <property type="molecule type" value="Genomic_DNA"/>
</dbReference>
<comment type="caution">
    <text evidence="3">The sequence shown here is derived from an EMBL/GenBank/DDBJ whole genome shotgun (WGS) entry which is preliminary data.</text>
</comment>
<name>A0ABR3X7L9_9PEZI</name>
<proteinExistence type="predicted"/>
<dbReference type="Proteomes" id="UP001583177">
    <property type="component" value="Unassembled WGS sequence"/>
</dbReference>
<keyword evidence="4" id="KW-1185">Reference proteome</keyword>
<reference evidence="3 4" key="1">
    <citation type="journal article" date="2024" name="IMA Fungus">
        <title>IMA Genome - F19 : A genome assembly and annotation guide to empower mycologists, including annotated draft genome sequences of Ceratocystis pirilliformis, Diaporthe australafricana, Fusarium ophioides, Paecilomyces lecythidis, and Sporothrix stenoceras.</title>
        <authorList>
            <person name="Aylward J."/>
            <person name="Wilson A.M."/>
            <person name="Visagie C.M."/>
            <person name="Spraker J."/>
            <person name="Barnes I."/>
            <person name="Buitendag C."/>
            <person name="Ceriani C."/>
            <person name="Del Mar Angel L."/>
            <person name="du Plessis D."/>
            <person name="Fuchs T."/>
            <person name="Gasser K."/>
            <person name="Kramer D."/>
            <person name="Li W."/>
            <person name="Munsamy K."/>
            <person name="Piso A."/>
            <person name="Price J.L."/>
            <person name="Sonnekus B."/>
            <person name="Thomas C."/>
            <person name="van der Nest A."/>
            <person name="van Dijk A."/>
            <person name="van Heerden A."/>
            <person name="van Vuuren N."/>
            <person name="Yilmaz N."/>
            <person name="Duong T.A."/>
            <person name="van der Merwe N.A."/>
            <person name="Wingfield M.J."/>
            <person name="Wingfield B.D."/>
        </authorList>
    </citation>
    <scope>NUCLEOTIDE SEQUENCE [LARGE SCALE GENOMIC DNA]</scope>
    <source>
        <strain evidence="3 4">CMW 18300</strain>
    </source>
</reference>
<feature type="compositionally biased region" description="Low complexity" evidence="2">
    <location>
        <begin position="111"/>
        <end position="122"/>
    </location>
</feature>
<evidence type="ECO:0000313" key="4">
    <source>
        <dbReference type="Proteomes" id="UP001583177"/>
    </source>
</evidence>
<evidence type="ECO:0000256" key="1">
    <source>
        <dbReference type="SAM" id="Coils"/>
    </source>
</evidence>
<gene>
    <name evidence="3" type="ORF">Daus18300_004556</name>
</gene>
<feature type="coiled-coil region" evidence="1">
    <location>
        <begin position="39"/>
        <end position="102"/>
    </location>
</feature>
<accession>A0ABR3X7L9</accession>
<organism evidence="3 4">
    <name type="scientific">Diaporthe australafricana</name>
    <dbReference type="NCBI Taxonomy" id="127596"/>
    <lineage>
        <taxon>Eukaryota</taxon>
        <taxon>Fungi</taxon>
        <taxon>Dikarya</taxon>
        <taxon>Ascomycota</taxon>
        <taxon>Pezizomycotina</taxon>
        <taxon>Sordariomycetes</taxon>
        <taxon>Sordariomycetidae</taxon>
        <taxon>Diaporthales</taxon>
        <taxon>Diaporthaceae</taxon>
        <taxon>Diaporthe</taxon>
    </lineage>
</organism>
<evidence type="ECO:0008006" key="5">
    <source>
        <dbReference type="Google" id="ProtNLM"/>
    </source>
</evidence>